<comment type="catalytic activity">
    <reaction evidence="2 10">
        <text>3-(2,3-dihydroxyphenyl)propanoate + O2 = (2Z,4E)-2-hydroxy-6-oxonona-2,4-dienedioate + H(+)</text>
        <dbReference type="Rhea" id="RHEA:23840"/>
        <dbReference type="ChEBI" id="CHEBI:15378"/>
        <dbReference type="ChEBI" id="CHEBI:15379"/>
        <dbReference type="ChEBI" id="CHEBI:46951"/>
        <dbReference type="ChEBI" id="CHEBI:66887"/>
        <dbReference type="EC" id="1.13.11.16"/>
    </reaction>
</comment>
<dbReference type="Gene3D" id="3.40.830.10">
    <property type="entry name" value="LigB-like"/>
    <property type="match status" value="1"/>
</dbReference>
<keyword evidence="8 10" id="KW-0560">Oxidoreductase</keyword>
<dbReference type="InterPro" id="IPR004183">
    <property type="entry name" value="Xdiol_dOase_suB"/>
</dbReference>
<evidence type="ECO:0000256" key="5">
    <source>
        <dbReference type="ARBA" id="ARBA00011881"/>
    </source>
</evidence>
<comment type="cofactor">
    <cofactor evidence="10">
        <name>Fe(2+)</name>
        <dbReference type="ChEBI" id="CHEBI:29033"/>
    </cofactor>
</comment>
<evidence type="ECO:0000256" key="1">
    <source>
        <dbReference type="ARBA" id="ARBA00001748"/>
    </source>
</evidence>
<keyword evidence="13" id="KW-1185">Reference proteome</keyword>
<feature type="active site" description="Proton donor" evidence="10">
    <location>
        <position position="115"/>
    </location>
</feature>
<organism evidence="12 13">
    <name type="scientific">Mycobacterium novum</name>
    <dbReference type="NCBI Taxonomy" id="2492438"/>
    <lineage>
        <taxon>Bacteria</taxon>
        <taxon>Bacillati</taxon>
        <taxon>Actinomycetota</taxon>
        <taxon>Actinomycetes</taxon>
        <taxon>Mycobacteriales</taxon>
        <taxon>Mycobacteriaceae</taxon>
        <taxon>Mycobacterium</taxon>
    </lineage>
</organism>
<dbReference type="UniPathway" id="UPA00714"/>
<dbReference type="Pfam" id="PF02900">
    <property type="entry name" value="LigB"/>
    <property type="match status" value="1"/>
</dbReference>
<evidence type="ECO:0000256" key="10">
    <source>
        <dbReference type="HAMAP-Rule" id="MF_01653"/>
    </source>
</evidence>
<dbReference type="AlphaFoldDB" id="A0A7I7JNY0"/>
<dbReference type="EC" id="1.13.11.16" evidence="10"/>
<accession>A0A7I7JNY0</accession>
<evidence type="ECO:0000256" key="8">
    <source>
        <dbReference type="ARBA" id="ARBA00023002"/>
    </source>
</evidence>
<dbReference type="KEGG" id="mnm:MNVM_26210"/>
<comment type="function">
    <text evidence="10">Catalyzes the non-heme iron(II)-dependent oxidative cleavage of 2,3-dihydroxyphenylpropionic acid and 2,3-dihydroxicinnamic acid into 2-hydroxy-6-ketononadienedioate and 2-hydroxy-6-ketononatrienedioate, respectively.</text>
</comment>
<dbReference type="GO" id="GO:0008198">
    <property type="term" value="F:ferrous iron binding"/>
    <property type="evidence" value="ECO:0007669"/>
    <property type="project" value="InterPro"/>
</dbReference>
<comment type="similarity">
    <text evidence="4 10">Belongs to the LigB/MhpB extradiol dioxygenase family.</text>
</comment>
<protein>
    <recommendedName>
        <fullName evidence="10">2,3-dihydroxyphenylpropionate/2,3-dihydroxicinnamic acid 1,2-dioxygenase</fullName>
        <ecNumber evidence="10">1.13.11.16</ecNumber>
    </recommendedName>
    <alternativeName>
        <fullName evidence="10">3-carboxyethylcatechol 2,3-dioxygenase</fullName>
    </alternativeName>
</protein>
<evidence type="ECO:0000256" key="7">
    <source>
        <dbReference type="ARBA" id="ARBA00022964"/>
    </source>
</evidence>
<gene>
    <name evidence="10 12" type="primary">mhpB</name>
    <name evidence="12" type="ORF">MNVM_26210</name>
</gene>
<comment type="catalytic activity">
    <reaction evidence="1 10">
        <text>(2E)-3-(2,3-dihydroxyphenyl)prop-2-enoate + O2 = (2Z,4E,7E)-2-hydroxy-6-oxonona-2,4,7-trienedioate + H(+)</text>
        <dbReference type="Rhea" id="RHEA:25054"/>
        <dbReference type="ChEBI" id="CHEBI:15378"/>
        <dbReference type="ChEBI" id="CHEBI:15379"/>
        <dbReference type="ChEBI" id="CHEBI:58642"/>
        <dbReference type="ChEBI" id="CHEBI:66888"/>
        <dbReference type="EC" id="1.13.11.16"/>
    </reaction>
</comment>
<dbReference type="Proteomes" id="UP000466997">
    <property type="component" value="Chromosome"/>
</dbReference>
<dbReference type="NCBIfam" id="NF009910">
    <property type="entry name" value="PRK13370.1-4"/>
    <property type="match status" value="1"/>
</dbReference>
<feature type="domain" description="Extradiol ring-cleavage dioxygenase class III enzyme subunit B" evidence="11">
    <location>
        <begin position="6"/>
        <end position="304"/>
    </location>
</feature>
<comment type="pathway">
    <text evidence="3 10">Aromatic compound metabolism; 3-phenylpropanoate degradation.</text>
</comment>
<dbReference type="SUPFAM" id="SSF53213">
    <property type="entry name" value="LigB-like"/>
    <property type="match status" value="1"/>
</dbReference>
<feature type="active site" description="Proton acceptor" evidence="10">
    <location>
        <position position="179"/>
    </location>
</feature>
<evidence type="ECO:0000256" key="6">
    <source>
        <dbReference type="ARBA" id="ARBA00022797"/>
    </source>
</evidence>
<dbReference type="GO" id="GO:0047070">
    <property type="term" value="F:3-carboxyethylcatechol 2,3-dioxygenase activity"/>
    <property type="evidence" value="ECO:0007669"/>
    <property type="project" value="UniProtKB-UniRule"/>
</dbReference>
<keyword evidence="9 10" id="KW-0408">Iron</keyword>
<proteinExistence type="inferred from homology"/>
<evidence type="ECO:0000256" key="4">
    <source>
        <dbReference type="ARBA" id="ARBA00007030"/>
    </source>
</evidence>
<evidence type="ECO:0000313" key="12">
    <source>
        <dbReference type="EMBL" id="BBX13540.1"/>
    </source>
</evidence>
<comment type="subunit">
    <text evidence="5 10">Homotetramer.</text>
</comment>
<keyword evidence="7 10" id="KW-0223">Dioxygenase</keyword>
<dbReference type="EMBL" id="AP022562">
    <property type="protein sequence ID" value="BBX13540.1"/>
    <property type="molecule type" value="Genomic_DNA"/>
</dbReference>
<dbReference type="HAMAP" id="MF_01653">
    <property type="entry name" value="MhpB"/>
    <property type="match status" value="1"/>
</dbReference>
<evidence type="ECO:0000256" key="9">
    <source>
        <dbReference type="ARBA" id="ARBA00023004"/>
    </source>
</evidence>
<dbReference type="InterPro" id="IPR023789">
    <property type="entry name" value="DHPP/DHXA_dioxygenase"/>
</dbReference>
<reference evidence="12 13" key="1">
    <citation type="journal article" date="2019" name="Emerg. Microbes Infect.">
        <title>Comprehensive subspecies identification of 175 nontuberculous mycobacteria species based on 7547 genomic profiles.</title>
        <authorList>
            <person name="Matsumoto Y."/>
            <person name="Kinjo T."/>
            <person name="Motooka D."/>
            <person name="Nabeya D."/>
            <person name="Jung N."/>
            <person name="Uechi K."/>
            <person name="Horii T."/>
            <person name="Iida T."/>
            <person name="Fujita J."/>
            <person name="Nakamura S."/>
        </authorList>
    </citation>
    <scope>NUCLEOTIDE SEQUENCE [LARGE SCALE GENOMIC DNA]</scope>
    <source>
        <strain evidence="12 13">JCM 6391</strain>
    </source>
</reference>
<keyword evidence="6 10" id="KW-0058">Aromatic hydrocarbons catabolism</keyword>
<evidence type="ECO:0000259" key="11">
    <source>
        <dbReference type="Pfam" id="PF02900"/>
    </source>
</evidence>
<dbReference type="GO" id="GO:0019380">
    <property type="term" value="P:3-phenylpropionate catabolic process"/>
    <property type="evidence" value="ECO:0007669"/>
    <property type="project" value="UniProtKB-UniRule"/>
</dbReference>
<evidence type="ECO:0000313" key="13">
    <source>
        <dbReference type="Proteomes" id="UP000466997"/>
    </source>
</evidence>
<sequence length="316" mass="32967">MALALCCMSHSPLLNLPGPPPELMADIEAAVDAAAAFVADFDPQLTVVFAPDHYNGFFLQLMPPFCIGTAAHGVGDYGTYAGPLNVAADLAGETAAAVLEHGVDVAVSAHMDVDHATVQPLERLLGDAGACPVIPIFINAVAAPLGPIHRARALGAAVGAYLRTLDLRVLILGSGGLSHDPPMPTLATAPPVTRDRILHGTPMSAEQRQARQNAVTAAARDFAAGASDLRPLNPEFDQRFLSILDSGRLDDLADWSNSYITEAGGGSAHEIRTWAAAFGALAAQGPYRTANHYYRPAPELIAGFAVRTAQPVEVGS</sequence>
<evidence type="ECO:0000256" key="3">
    <source>
        <dbReference type="ARBA" id="ARBA00005207"/>
    </source>
</evidence>
<name>A0A7I7JNY0_9MYCO</name>
<evidence type="ECO:0000256" key="2">
    <source>
        <dbReference type="ARBA" id="ARBA00001843"/>
    </source>
</evidence>